<name>A0A166L5A9_COLIC</name>
<reference evidence="1 2" key="1">
    <citation type="submission" date="2015-06" db="EMBL/GenBank/DDBJ databases">
        <title>Survival trade-offs in plant roots during colonization by closely related pathogenic and mutualistic fungi.</title>
        <authorList>
            <person name="Hacquard S."/>
            <person name="Kracher B."/>
            <person name="Hiruma K."/>
            <person name="Weinman A."/>
            <person name="Muench P."/>
            <person name="Garrido Oter R."/>
            <person name="Ver Loren van Themaat E."/>
            <person name="Dallerey J.-F."/>
            <person name="Damm U."/>
            <person name="Henrissat B."/>
            <person name="Lespinet O."/>
            <person name="Thon M."/>
            <person name="Kemen E."/>
            <person name="McHardy A.C."/>
            <person name="Schulze-Lefert P."/>
            <person name="O'Connell R.J."/>
        </authorList>
    </citation>
    <scope>NUCLEOTIDE SEQUENCE [LARGE SCALE GENOMIC DNA]</scope>
    <source>
        <strain evidence="1 2">MAFF 238704</strain>
    </source>
</reference>
<accession>A0A166L5A9</accession>
<keyword evidence="2" id="KW-1185">Reference proteome</keyword>
<feature type="non-terminal residue" evidence="1">
    <location>
        <position position="1"/>
    </location>
</feature>
<dbReference type="AlphaFoldDB" id="A0A166L5A9"/>
<sequence>LIQLYLPLIGHQITSPPPRGRLSICLNKKNTLADLMKHTLYVLSTKEDDWDLWMFYEKAAHADFAGEVVLGLSTKYANKFFLEPWEGTISDITPYAFVYATIPEGCDGYLVLLTQNAARLYLPIRKPDAPDAEVWHRLETYPFPEVFSMAKDKLRKFKMAQIHGKEGVFTERYDRESCMNRLDEYQE</sequence>
<comment type="caution">
    <text evidence="1">The sequence shown here is derived from an EMBL/GenBank/DDBJ whole genome shotgun (WGS) entry which is preliminary data.</text>
</comment>
<evidence type="ECO:0000313" key="1">
    <source>
        <dbReference type="EMBL" id="KZL63118.1"/>
    </source>
</evidence>
<evidence type="ECO:0000313" key="2">
    <source>
        <dbReference type="Proteomes" id="UP000076584"/>
    </source>
</evidence>
<proteinExistence type="predicted"/>
<dbReference type="EMBL" id="LFIW01002874">
    <property type="protein sequence ID" value="KZL63118.1"/>
    <property type="molecule type" value="Genomic_DNA"/>
</dbReference>
<gene>
    <name evidence="1" type="ORF">CI238_10267</name>
</gene>
<organism evidence="1 2">
    <name type="scientific">Colletotrichum incanum</name>
    <name type="common">Soybean anthracnose fungus</name>
    <dbReference type="NCBI Taxonomy" id="1573173"/>
    <lineage>
        <taxon>Eukaryota</taxon>
        <taxon>Fungi</taxon>
        <taxon>Dikarya</taxon>
        <taxon>Ascomycota</taxon>
        <taxon>Pezizomycotina</taxon>
        <taxon>Sordariomycetes</taxon>
        <taxon>Hypocreomycetidae</taxon>
        <taxon>Glomerellales</taxon>
        <taxon>Glomerellaceae</taxon>
        <taxon>Colletotrichum</taxon>
        <taxon>Colletotrichum spaethianum species complex</taxon>
    </lineage>
</organism>
<protein>
    <submittedName>
        <fullName evidence="1">Uncharacterized protein</fullName>
    </submittedName>
</protein>
<feature type="non-terminal residue" evidence="1">
    <location>
        <position position="187"/>
    </location>
</feature>
<dbReference type="Proteomes" id="UP000076584">
    <property type="component" value="Unassembled WGS sequence"/>
</dbReference>